<keyword evidence="3" id="KW-1185">Reference proteome</keyword>
<evidence type="ECO:0000256" key="1">
    <source>
        <dbReference type="SAM" id="SignalP"/>
    </source>
</evidence>
<proteinExistence type="predicted"/>
<gene>
    <name evidence="2" type="ORF">SVA_2208</name>
</gene>
<name>A0A1B4V5H3_9GAMM</name>
<dbReference type="KEGG" id="sva:SVA_2208"/>
<dbReference type="Proteomes" id="UP000218899">
    <property type="component" value="Chromosome"/>
</dbReference>
<accession>A0A1B4V5H3</accession>
<evidence type="ECO:0008006" key="4">
    <source>
        <dbReference type="Google" id="ProtNLM"/>
    </source>
</evidence>
<evidence type="ECO:0000313" key="3">
    <source>
        <dbReference type="Proteomes" id="UP000218899"/>
    </source>
</evidence>
<feature type="chain" id="PRO_5008571165" description="Alginate export domain-containing protein" evidence="1">
    <location>
        <begin position="27"/>
        <end position="422"/>
    </location>
</feature>
<keyword evidence="1" id="KW-0732">Signal</keyword>
<protein>
    <recommendedName>
        <fullName evidence="4">Alginate export domain-containing protein</fullName>
    </recommendedName>
</protein>
<feature type="signal peptide" evidence="1">
    <location>
        <begin position="1"/>
        <end position="26"/>
    </location>
</feature>
<sequence length="422" mass="46451">MKPSQVVCLALTVGLSLFGSMSVSVAAPWETGGHAKYQFTRADYGARDAGALFGDDPALDHGLDLRLKAEGREGRWDASVHYEVLAIAGDSVALRRLADLPGLVARDGAGLPDDARRLFDLTDEISEGGRRAAVHRLDRLSLGHGTPERVWRFGRQAISWGNGLVFHPFDFVNPFSPIAIDKDYKTGDDMAYAQWVLARGDAQAMLVPRREPESGSVRSDQSSAAGKLRMRAGPNELDLLVARHYDDGLGGIGLVRSIGGAVWRADATVTDTADDPVYALVTNIDYSWTWFGRNTYGYAEYYRNGFGETDRARYARPDPELLARIERGELFTLGRDYLALGLRVELTPLFNLYNNVVWNLNDGSGLWQVRGLYDWRQDVQLQVGLDVPAGEPGDEFGGIPLSGTDALLSPARSLYLRAAYYF</sequence>
<reference evidence="2 3" key="1">
    <citation type="submission" date="2015-08" db="EMBL/GenBank/DDBJ databases">
        <title>Complete genome sequence of Sulfurifustis variabilis.</title>
        <authorList>
            <person name="Miura A."/>
            <person name="Kojima H."/>
            <person name="Fukui M."/>
        </authorList>
    </citation>
    <scope>NUCLEOTIDE SEQUENCE [LARGE SCALE GENOMIC DNA]</scope>
    <source>
        <strain evidence="3">skN76</strain>
    </source>
</reference>
<dbReference type="OrthoDB" id="5383458at2"/>
<dbReference type="AlphaFoldDB" id="A0A1B4V5H3"/>
<organism evidence="2 3">
    <name type="scientific">Sulfurifustis variabilis</name>
    <dbReference type="NCBI Taxonomy" id="1675686"/>
    <lineage>
        <taxon>Bacteria</taxon>
        <taxon>Pseudomonadati</taxon>
        <taxon>Pseudomonadota</taxon>
        <taxon>Gammaproteobacteria</taxon>
        <taxon>Acidiferrobacterales</taxon>
        <taxon>Acidiferrobacteraceae</taxon>
        <taxon>Sulfurifustis</taxon>
    </lineage>
</organism>
<dbReference type="RefSeq" id="WP_148665447.1">
    <property type="nucleotide sequence ID" value="NZ_AP014936.1"/>
</dbReference>
<dbReference type="EMBL" id="AP014936">
    <property type="protein sequence ID" value="BAU48758.1"/>
    <property type="molecule type" value="Genomic_DNA"/>
</dbReference>
<evidence type="ECO:0000313" key="2">
    <source>
        <dbReference type="EMBL" id="BAU48758.1"/>
    </source>
</evidence>